<dbReference type="InterPro" id="IPR000241">
    <property type="entry name" value="RlmKL-like_Mtase"/>
</dbReference>
<dbReference type="PROSITE" id="PS00092">
    <property type="entry name" value="N6_MTASE"/>
    <property type="match status" value="1"/>
</dbReference>
<dbReference type="Gene3D" id="3.40.50.150">
    <property type="entry name" value="Vaccinia Virus protein VP39"/>
    <property type="match status" value="1"/>
</dbReference>
<evidence type="ECO:0000259" key="4">
    <source>
        <dbReference type="Pfam" id="PF01170"/>
    </source>
</evidence>
<feature type="region of interest" description="Disordered" evidence="3">
    <location>
        <begin position="406"/>
        <end position="448"/>
    </location>
</feature>
<dbReference type="InterPro" id="IPR002052">
    <property type="entry name" value="DNA_methylase_N6_adenine_CS"/>
</dbReference>
<dbReference type="EMBL" id="BQXS01012537">
    <property type="protein sequence ID" value="GKT24682.1"/>
    <property type="molecule type" value="Genomic_DNA"/>
</dbReference>
<gene>
    <name evidence="6" type="ORF">ADUPG1_012813</name>
</gene>
<feature type="domain" description="Ribosomal RNA large subunit methyltransferase K/L-like methyltransferase" evidence="4">
    <location>
        <begin position="223"/>
        <end position="402"/>
    </location>
</feature>
<evidence type="ECO:0000256" key="2">
    <source>
        <dbReference type="ARBA" id="ARBA00022679"/>
    </source>
</evidence>
<accession>A0ABQ5K0R9</accession>
<dbReference type="SUPFAM" id="SSF53335">
    <property type="entry name" value="S-adenosyl-L-methionine-dependent methyltransferases"/>
    <property type="match status" value="1"/>
</dbReference>
<keyword evidence="1" id="KW-0489">Methyltransferase</keyword>
<dbReference type="PIRSF" id="PIRSF017259">
    <property type="entry name" value="tRNA_mtfrase_TRM11"/>
    <property type="match status" value="1"/>
</dbReference>
<feature type="domain" description="tRNA (guanine(10)-N(2))-methyltransferase TRMT11 N-terminal" evidence="5">
    <location>
        <begin position="1"/>
        <end position="153"/>
    </location>
</feature>
<keyword evidence="7" id="KW-1185">Reference proteome</keyword>
<dbReference type="Proteomes" id="UP001057375">
    <property type="component" value="Unassembled WGS sequence"/>
</dbReference>
<name>A0ABQ5K0R9_9EUKA</name>
<dbReference type="PANTHER" id="PTHR13370">
    <property type="entry name" value="RNA METHYLASE-RELATED"/>
    <property type="match status" value="1"/>
</dbReference>
<evidence type="ECO:0000259" key="5">
    <source>
        <dbReference type="Pfam" id="PF25904"/>
    </source>
</evidence>
<feature type="compositionally biased region" description="Polar residues" evidence="3">
    <location>
        <begin position="407"/>
        <end position="423"/>
    </location>
</feature>
<comment type="caution">
    <text evidence="6">The sequence shown here is derived from an EMBL/GenBank/DDBJ whole genome shotgun (WGS) entry which is preliminary data.</text>
</comment>
<evidence type="ECO:0000313" key="7">
    <source>
        <dbReference type="Proteomes" id="UP001057375"/>
    </source>
</evidence>
<sequence length="556" mass="62248">MIYLIYYVSRHHDFRACEVASICNLFGVKYQFLTKLGYEDIFQIISLPHDEIAKLISSRCVLVKSISRYLGSGSNHEECIADTLNNFKNNFNNVKEYLENDKDFKFESPKFVQRIPQKEKLLIFDSYIKSFPSISSNCSVSLSNPKVCFLLANSTNKSHILSVSTKKVQHYQDLMVSAESAGLYSPMPIEHGVPSSLPDIVFCAHSMPHSTARSLIPTYSLTKRLFLGPTSMDTELSLVMCNLACVSATSVCLDPFCGSGSILVALSIFGGLVFGSDLNRDAFLKRKRVKKRALGISEAVASSWCHYTPKEMLRMQRSHRDLLASSRVSISEEEQRISASSHDHTEHISDLQKNTMEVDMFSNFDDYGLPHPLVMCADASDHPICMNIDAIVCDPPYGIRAGCRVSSDPSSMQVETGETSNSIGKRRQLKEKDGSESSIVSPSATHSKWAGSKTFNTDMCGLYLETLNLSVQKLSLCKRVVFFMPVILSSVSPDHFPKHNCLKLICACLQPLTTKTGRICLCYEKIRKDDGSKAYFECEPAQRKYRETLFKLDSTK</sequence>
<keyword evidence="2" id="KW-0808">Transferase</keyword>
<reference evidence="6" key="1">
    <citation type="submission" date="2022-03" db="EMBL/GenBank/DDBJ databases">
        <title>Draft genome sequence of Aduncisulcus paluster, a free-living microaerophilic Fornicata.</title>
        <authorList>
            <person name="Yuyama I."/>
            <person name="Kume K."/>
            <person name="Tamura T."/>
            <person name="Inagaki Y."/>
            <person name="Hashimoto T."/>
        </authorList>
    </citation>
    <scope>NUCLEOTIDE SEQUENCE</scope>
    <source>
        <strain evidence="6">NY0171</strain>
    </source>
</reference>
<protein>
    <submittedName>
        <fullName evidence="6">tRNA (Guanine(10)-N2)-methyltransferase</fullName>
    </submittedName>
</protein>
<proteinExistence type="predicted"/>
<organism evidence="6 7">
    <name type="scientific">Aduncisulcus paluster</name>
    <dbReference type="NCBI Taxonomy" id="2918883"/>
    <lineage>
        <taxon>Eukaryota</taxon>
        <taxon>Metamonada</taxon>
        <taxon>Carpediemonas-like organisms</taxon>
        <taxon>Aduncisulcus</taxon>
    </lineage>
</organism>
<dbReference type="InterPro" id="IPR059073">
    <property type="entry name" value="TRMT11_N"/>
</dbReference>
<dbReference type="InterPro" id="IPR029063">
    <property type="entry name" value="SAM-dependent_MTases_sf"/>
</dbReference>
<evidence type="ECO:0000256" key="3">
    <source>
        <dbReference type="SAM" id="MobiDB-lite"/>
    </source>
</evidence>
<dbReference type="Pfam" id="PF25904">
    <property type="entry name" value="Tmrp11_N"/>
    <property type="match status" value="1"/>
</dbReference>
<dbReference type="Pfam" id="PF01170">
    <property type="entry name" value="UPF0020"/>
    <property type="match status" value="1"/>
</dbReference>
<evidence type="ECO:0000313" key="6">
    <source>
        <dbReference type="EMBL" id="GKT24682.1"/>
    </source>
</evidence>
<evidence type="ECO:0000256" key="1">
    <source>
        <dbReference type="ARBA" id="ARBA00022603"/>
    </source>
</evidence>
<feature type="compositionally biased region" description="Polar residues" evidence="3">
    <location>
        <begin position="436"/>
        <end position="446"/>
    </location>
</feature>
<dbReference type="PANTHER" id="PTHR13370:SF3">
    <property type="entry name" value="TRNA (GUANINE(10)-N2)-METHYLTRANSFERASE HOMOLOG"/>
    <property type="match status" value="1"/>
</dbReference>